<evidence type="ECO:0000313" key="2">
    <source>
        <dbReference type="Proteomes" id="UP001235939"/>
    </source>
</evidence>
<proteinExistence type="predicted"/>
<gene>
    <name evidence="1" type="ORF">LAZ67_11003355</name>
</gene>
<dbReference type="PANTHER" id="PTHR28678">
    <property type="entry name" value="CODANIN-1"/>
    <property type="match status" value="1"/>
</dbReference>
<name>A0ABY6KZT8_9ARAC</name>
<accession>A0ABY6KZT8</accession>
<reference evidence="1 2" key="1">
    <citation type="submission" date="2022-01" db="EMBL/GenBank/DDBJ databases">
        <title>A chromosomal length assembly of Cordylochernes scorpioides.</title>
        <authorList>
            <person name="Zeh D."/>
            <person name="Zeh J."/>
        </authorList>
    </citation>
    <scope>NUCLEOTIDE SEQUENCE [LARGE SCALE GENOMIC DNA]</scope>
    <source>
        <strain evidence="1">IN4F17</strain>
        <tissue evidence="1">Whole Body</tissue>
    </source>
</reference>
<dbReference type="EMBL" id="CP092873">
    <property type="protein sequence ID" value="UYV74388.1"/>
    <property type="molecule type" value="Genomic_DNA"/>
</dbReference>
<dbReference type="Proteomes" id="UP001235939">
    <property type="component" value="Chromosome 11"/>
</dbReference>
<sequence length="679" mass="78009">MILAITYELTEMRISKIYKNDTKTHFNKTYNNLSDNHINKSYYRNNSKNDKSLTFTLADYIDISVKNKKKTKNTRRITPTALISVPKVEDTAAFKSENAFLMPSQSEEGTNLNKERELLKQKREILSSSLSQNIEIINKTSVNIKMPLTPDFTKISNPAHLNRLSDIYSTLINMSMVPNILNEILFLFQLLTIKKYEENDDDTNIFSSIHNCIYFTLSTLQKLSVLPILLDGSACKNLLQIPFLSDYSPEFHQTLLKLYQKITFYKKFKLSSIQGVPFQVDTGNKENFSDEKSFHVFKKCRDLFYSIYRDWVQNHQKTGWLERSDFGRRVKQILEPSSDLSVILHIVRLFKTQLVTCGLASSEDDDTTDKLEKLNQRLVVPSKQDHHSSFVESEEFFYEFIKASDSNLLVSHLMLHLSADIMKMDRIEIFQSADSEVVEATRERFFSTVQSLRTMARVLGFLNFLPFQSASPLPGSLSKDLSWMRNKSEPPVKLMESLREALQNSRLIVTVPWVVEFLVMMDPAAPQLEIYQEMFDFLLRIYLKMESTASLTSFNRLYLQLCIGSLFENELFAQTIFFYHLPALMAQRSHIPEQREHKEEGLDGLQVVTPSLIHASFPSIRQLAPVLYAASRTEIRRLTPLTSNRVESSTAVSDLGGPANQKFLPCPLSLSQTDGGVCH</sequence>
<keyword evidence="2" id="KW-1185">Reference proteome</keyword>
<dbReference type="InterPro" id="IPR040031">
    <property type="entry name" value="Codanin-1"/>
</dbReference>
<protein>
    <submittedName>
        <fullName evidence="1">CDAN1</fullName>
    </submittedName>
</protein>
<organism evidence="1 2">
    <name type="scientific">Cordylochernes scorpioides</name>
    <dbReference type="NCBI Taxonomy" id="51811"/>
    <lineage>
        <taxon>Eukaryota</taxon>
        <taxon>Metazoa</taxon>
        <taxon>Ecdysozoa</taxon>
        <taxon>Arthropoda</taxon>
        <taxon>Chelicerata</taxon>
        <taxon>Arachnida</taxon>
        <taxon>Pseudoscorpiones</taxon>
        <taxon>Cheliferoidea</taxon>
        <taxon>Chernetidae</taxon>
        <taxon>Cordylochernes</taxon>
    </lineage>
</organism>
<evidence type="ECO:0000313" key="1">
    <source>
        <dbReference type="EMBL" id="UYV74388.1"/>
    </source>
</evidence>
<dbReference type="PANTHER" id="PTHR28678:SF1">
    <property type="entry name" value="CODANIN-1"/>
    <property type="match status" value="1"/>
</dbReference>